<feature type="domain" description="PhoD-like phosphatase metallophosphatase" evidence="3">
    <location>
        <begin position="165"/>
        <end position="418"/>
    </location>
</feature>
<sequence>MIAAPILAGSLLFSAVAVPQDPGTRQATGVKIGEVSATSAIIWMRLTKHSSRNAEGPDRVGQPVEPVPEDAEVPGLRHACPGAPGRVRVRYGTDPGLEGALATDWVEVDASTDFIHQFALGGLRPATEYHFAAETAGPDGAPEHTPLLGRFRTAPPPDEPARVVFAMNTCQMYKDVDHPDGFEIYEAIGRLSPDFLVTAGDIVYYDNEDPRARTIPLARYHWQRMYGFPRHIELLRHLPVYFTKDDHDLLSDDCWPGLDPPFMRPMTFADGLRLFREQVPMGDGPSYRTFRWGKDLQIWLVEGRDDRSPNTLPDGPGKTIWGAEQKAWLRRTMQESDATWKLLISPTPIVGPDRENKRDNHANTGFAHEGREIRRWLAEHLPENAFILCGDRHWQYHSVDPETGVQEFSVGAASDEHAGGSPGLDPEYHRFHRLAGGFLLVVVDRPGGSPTIAFQHRDVDGAIVYESVARSPE</sequence>
<proteinExistence type="predicted"/>
<evidence type="ECO:0000256" key="1">
    <source>
        <dbReference type="SAM" id="MobiDB-lite"/>
    </source>
</evidence>
<accession>A0A432MLX7</accession>
<dbReference type="Proteomes" id="UP000280296">
    <property type="component" value="Unassembled WGS sequence"/>
</dbReference>
<protein>
    <submittedName>
        <fullName evidence="5">Alkaline phosphatase</fullName>
    </submittedName>
</protein>
<feature type="region of interest" description="Disordered" evidence="1">
    <location>
        <begin position="52"/>
        <end position="73"/>
    </location>
</feature>
<evidence type="ECO:0000256" key="2">
    <source>
        <dbReference type="SAM" id="SignalP"/>
    </source>
</evidence>
<evidence type="ECO:0000259" key="4">
    <source>
        <dbReference type="Pfam" id="PF16655"/>
    </source>
</evidence>
<name>A0A432MLX7_9BACT</name>
<keyword evidence="2" id="KW-0732">Signal</keyword>
<feature type="chain" id="PRO_5019226296" evidence="2">
    <location>
        <begin position="20"/>
        <end position="473"/>
    </location>
</feature>
<dbReference type="EMBL" id="RYZH01000012">
    <property type="protein sequence ID" value="RUL88259.1"/>
    <property type="molecule type" value="Genomic_DNA"/>
</dbReference>
<dbReference type="InterPro" id="IPR038607">
    <property type="entry name" value="PhoD-like_sf"/>
</dbReference>
<organism evidence="5 6">
    <name type="scientific">Tautonia sociabilis</name>
    <dbReference type="NCBI Taxonomy" id="2080755"/>
    <lineage>
        <taxon>Bacteria</taxon>
        <taxon>Pseudomonadati</taxon>
        <taxon>Planctomycetota</taxon>
        <taxon>Planctomycetia</taxon>
        <taxon>Isosphaerales</taxon>
        <taxon>Isosphaeraceae</taxon>
        <taxon>Tautonia</taxon>
    </lineage>
</organism>
<dbReference type="Pfam" id="PF16655">
    <property type="entry name" value="PhoD_N"/>
    <property type="match status" value="1"/>
</dbReference>
<dbReference type="Gene3D" id="2.60.40.380">
    <property type="entry name" value="Purple acid phosphatase-like, N-terminal"/>
    <property type="match status" value="1"/>
</dbReference>
<dbReference type="Gene3D" id="3.60.21.70">
    <property type="entry name" value="PhoD-like phosphatase"/>
    <property type="match status" value="1"/>
</dbReference>
<evidence type="ECO:0000313" key="5">
    <source>
        <dbReference type="EMBL" id="RUL88259.1"/>
    </source>
</evidence>
<dbReference type="OrthoDB" id="9783365at2"/>
<keyword evidence="6" id="KW-1185">Reference proteome</keyword>
<reference evidence="5 6" key="1">
    <citation type="submission" date="2018-12" db="EMBL/GenBank/DDBJ databases">
        <authorList>
            <person name="Toschakov S.V."/>
        </authorList>
    </citation>
    <scope>NUCLEOTIDE SEQUENCE [LARGE SCALE GENOMIC DNA]</scope>
    <source>
        <strain evidence="5 6">GM2012</strain>
    </source>
</reference>
<dbReference type="PANTHER" id="PTHR43606">
    <property type="entry name" value="PHOSPHATASE, PUTATIVE (AFU_ORTHOLOGUE AFUA_6G08710)-RELATED"/>
    <property type="match status" value="1"/>
</dbReference>
<dbReference type="InterPro" id="IPR052900">
    <property type="entry name" value="Phospholipid_Metab_Enz"/>
</dbReference>
<comment type="caution">
    <text evidence="5">The sequence shown here is derived from an EMBL/GenBank/DDBJ whole genome shotgun (WGS) entry which is preliminary data.</text>
</comment>
<dbReference type="InterPro" id="IPR032093">
    <property type="entry name" value="PhoD_N"/>
</dbReference>
<dbReference type="SUPFAM" id="SSF56300">
    <property type="entry name" value="Metallo-dependent phosphatases"/>
    <property type="match status" value="1"/>
</dbReference>
<dbReference type="AlphaFoldDB" id="A0A432MLX7"/>
<evidence type="ECO:0000313" key="6">
    <source>
        <dbReference type="Proteomes" id="UP000280296"/>
    </source>
</evidence>
<dbReference type="RefSeq" id="WP_126724773.1">
    <property type="nucleotide sequence ID" value="NZ_RYZH01000012.1"/>
</dbReference>
<feature type="domain" description="Phospholipase D N-terminal" evidence="4">
    <location>
        <begin position="29"/>
        <end position="153"/>
    </location>
</feature>
<dbReference type="InterPro" id="IPR029052">
    <property type="entry name" value="Metallo-depent_PP-like"/>
</dbReference>
<gene>
    <name evidence="5" type="ORF">TsocGM_07950</name>
</gene>
<reference evidence="5 6" key="2">
    <citation type="submission" date="2019-01" db="EMBL/GenBank/DDBJ databases">
        <title>Tautonia sociabilis, a novel thermotolerant planctomycete of Isosphaeraceae family, isolated from a 4000 m deep subterranean habitat.</title>
        <authorList>
            <person name="Kovaleva O.L."/>
            <person name="Elcheninov A.G."/>
            <person name="Van Heerden E."/>
            <person name="Toshchakov S.V."/>
            <person name="Novikov A."/>
            <person name="Bonch-Osmolovskaya E.A."/>
            <person name="Kublanov I.V."/>
        </authorList>
    </citation>
    <scope>NUCLEOTIDE SEQUENCE [LARGE SCALE GENOMIC DNA]</scope>
    <source>
        <strain evidence="5 6">GM2012</strain>
    </source>
</reference>
<dbReference type="InterPro" id="IPR018946">
    <property type="entry name" value="PhoD-like_MPP"/>
</dbReference>
<evidence type="ECO:0000259" key="3">
    <source>
        <dbReference type="Pfam" id="PF09423"/>
    </source>
</evidence>
<feature type="signal peptide" evidence="2">
    <location>
        <begin position="1"/>
        <end position="19"/>
    </location>
</feature>
<dbReference type="PANTHER" id="PTHR43606:SF1">
    <property type="entry name" value="PHOD-LIKE PHOSPHATASE METALLOPHOSPHATASE DOMAIN-CONTAINING PROTEIN"/>
    <property type="match status" value="1"/>
</dbReference>
<dbReference type="Pfam" id="PF09423">
    <property type="entry name" value="PhoD"/>
    <property type="match status" value="1"/>
</dbReference>